<dbReference type="InterPro" id="IPR056798">
    <property type="entry name" value="ADH_Fe_C"/>
</dbReference>
<dbReference type="InterPro" id="IPR039697">
    <property type="entry name" value="Alcohol_dehydrogenase_Fe"/>
</dbReference>
<dbReference type="PANTHER" id="PTHR11496">
    <property type="entry name" value="ALCOHOL DEHYDROGENASE"/>
    <property type="match status" value="1"/>
</dbReference>
<comment type="caution">
    <text evidence="4">The sequence shown here is derived from an EMBL/GenBank/DDBJ whole genome shotgun (WGS) entry which is preliminary data.</text>
</comment>
<dbReference type="AlphaFoldDB" id="A0ABD3QRU5"/>
<reference evidence="4 5" key="1">
    <citation type="submission" date="2024-10" db="EMBL/GenBank/DDBJ databases">
        <title>Updated reference genomes for cyclostephanoid diatoms.</title>
        <authorList>
            <person name="Roberts W.R."/>
            <person name="Alverson A.J."/>
        </authorList>
    </citation>
    <scope>NUCLEOTIDE SEQUENCE [LARGE SCALE GENOMIC DNA]</scope>
    <source>
        <strain evidence="4 5">AJA010-31</strain>
    </source>
</reference>
<organism evidence="4 5">
    <name type="scientific">Cyclotella atomus</name>
    <dbReference type="NCBI Taxonomy" id="382360"/>
    <lineage>
        <taxon>Eukaryota</taxon>
        <taxon>Sar</taxon>
        <taxon>Stramenopiles</taxon>
        <taxon>Ochrophyta</taxon>
        <taxon>Bacillariophyta</taxon>
        <taxon>Coscinodiscophyceae</taxon>
        <taxon>Thalassiosirophycidae</taxon>
        <taxon>Stephanodiscales</taxon>
        <taxon>Stephanodiscaceae</taxon>
        <taxon>Cyclotella</taxon>
    </lineage>
</organism>
<proteinExistence type="predicted"/>
<dbReference type="Gene3D" id="1.20.1090.10">
    <property type="entry name" value="Dehydroquinate synthase-like - alpha domain"/>
    <property type="match status" value="1"/>
</dbReference>
<dbReference type="Proteomes" id="UP001530400">
    <property type="component" value="Unassembled WGS sequence"/>
</dbReference>
<gene>
    <name evidence="4" type="ORF">ACHAWO_013242</name>
</gene>
<dbReference type="InterPro" id="IPR001670">
    <property type="entry name" value="ADH_Fe/GldA"/>
</dbReference>
<name>A0ABD3QRU5_9STRA</name>
<dbReference type="Gene3D" id="3.40.50.1970">
    <property type="match status" value="1"/>
</dbReference>
<dbReference type="Pfam" id="PF00465">
    <property type="entry name" value="Fe-ADH"/>
    <property type="match status" value="1"/>
</dbReference>
<dbReference type="Pfam" id="PF25137">
    <property type="entry name" value="ADH_Fe_C"/>
    <property type="match status" value="1"/>
</dbReference>
<keyword evidence="5" id="KW-1185">Reference proteome</keyword>
<protein>
    <recommendedName>
        <fullName evidence="6">Alcohol dehydrogenase iron-type/glycerol dehydrogenase GldA domain-containing protein</fullName>
    </recommendedName>
</protein>
<feature type="domain" description="Fe-containing alcohol dehydrogenase-like C-terminal" evidence="3">
    <location>
        <begin position="211"/>
        <end position="372"/>
    </location>
</feature>
<keyword evidence="1" id="KW-0560">Oxidoreductase</keyword>
<dbReference type="PANTHER" id="PTHR11496:SF83">
    <property type="entry name" value="HYDROXYACID-OXOACID TRANSHYDROGENASE, MITOCHONDRIAL"/>
    <property type="match status" value="1"/>
</dbReference>
<evidence type="ECO:0000313" key="4">
    <source>
        <dbReference type="EMBL" id="KAL3800700.1"/>
    </source>
</evidence>
<dbReference type="EMBL" id="JALLPJ020000155">
    <property type="protein sequence ID" value="KAL3800700.1"/>
    <property type="molecule type" value="Genomic_DNA"/>
</dbReference>
<sequence>MLSVPNKLIPPGMKAVHIGKPFQSTTIEELKDLSATKVFVLANRSSAKFIEGEGKLLDELQKMDALAAPLCTSIGMGGGEAVSGLLEACDKAFESGADCLVTIGGGAVQDAGKLIRLWLSAASSGDKASVKGIQEASGRDPMPELPPQIAIPNSFAMAEATHVAGITTAAKTKSGAAHPCLMPTLIIYEATLSEGLPDWVRFGTAFRGVEHACGAITHPKANEDIREQALEGLTILNENLKKLIKNPECKDTQHQMYLGGFIAIRALNTGCYPALGHLIENHYSARFDVHQGSCSGIMCARMMRYHQSASKVYQERISAALGDTYTPAPQLVRDLAATLPGVSKNHADAGVTDDMLREFSKWEFENHIDRINQLSPKELKSSDDIHGMLSAPLESL</sequence>
<dbReference type="SUPFAM" id="SSF56796">
    <property type="entry name" value="Dehydroquinate synthase-like"/>
    <property type="match status" value="1"/>
</dbReference>
<dbReference type="GO" id="GO:0016491">
    <property type="term" value="F:oxidoreductase activity"/>
    <property type="evidence" value="ECO:0007669"/>
    <property type="project" value="UniProtKB-KW"/>
</dbReference>
<accession>A0ABD3QRU5</accession>
<evidence type="ECO:0000313" key="5">
    <source>
        <dbReference type="Proteomes" id="UP001530400"/>
    </source>
</evidence>
<evidence type="ECO:0000259" key="2">
    <source>
        <dbReference type="Pfam" id="PF00465"/>
    </source>
</evidence>
<evidence type="ECO:0000256" key="1">
    <source>
        <dbReference type="ARBA" id="ARBA00023002"/>
    </source>
</evidence>
<feature type="domain" description="Alcohol dehydrogenase iron-type/glycerol dehydrogenase GldA" evidence="2">
    <location>
        <begin position="25"/>
        <end position="188"/>
    </location>
</feature>
<evidence type="ECO:0000259" key="3">
    <source>
        <dbReference type="Pfam" id="PF25137"/>
    </source>
</evidence>
<evidence type="ECO:0008006" key="6">
    <source>
        <dbReference type="Google" id="ProtNLM"/>
    </source>
</evidence>